<dbReference type="InterPro" id="IPR007048">
    <property type="entry name" value="IraD/Gp25-like"/>
</dbReference>
<proteinExistence type="predicted"/>
<sequence>MSSLGFSNINGSLLTGFDHVRQSISVILNTPVGTRVMRREFGSELLSLIDKPMNDRIILGIYSACAMAIARWEPRFALTSINVADATMQGVINLDIRGVYYPNGHKGDFTTSEGEIRTNISIGGSVA</sequence>
<dbReference type="Pfam" id="PF04965">
    <property type="entry name" value="GPW_gp25"/>
    <property type="match status" value="1"/>
</dbReference>
<protein>
    <submittedName>
        <fullName evidence="2">GPW/gp25 family protein</fullName>
    </submittedName>
</protein>
<reference evidence="3" key="1">
    <citation type="journal article" date="2019" name="Int. J. Syst. Evol. Microbiol.">
        <title>The Global Catalogue of Microorganisms (GCM) 10K type strain sequencing project: providing services to taxonomists for standard genome sequencing and annotation.</title>
        <authorList>
            <consortium name="The Broad Institute Genomics Platform"/>
            <consortium name="The Broad Institute Genome Sequencing Center for Infectious Disease"/>
            <person name="Wu L."/>
            <person name="Ma J."/>
        </authorList>
    </citation>
    <scope>NUCLEOTIDE SEQUENCE [LARGE SCALE GENOMIC DNA]</scope>
    <source>
        <strain evidence="3">CCUG 49584</strain>
    </source>
</reference>
<keyword evidence="3" id="KW-1185">Reference proteome</keyword>
<accession>A0ABW3V3Z4</accession>
<evidence type="ECO:0000313" key="2">
    <source>
        <dbReference type="EMBL" id="MFD1226684.1"/>
    </source>
</evidence>
<evidence type="ECO:0000313" key="3">
    <source>
        <dbReference type="Proteomes" id="UP001597263"/>
    </source>
</evidence>
<dbReference type="SUPFAM" id="SSF160719">
    <property type="entry name" value="gpW/gp25-like"/>
    <property type="match status" value="1"/>
</dbReference>
<dbReference type="Gene3D" id="3.10.450.40">
    <property type="match status" value="1"/>
</dbReference>
<gene>
    <name evidence="2" type="ORF">ACFQ35_05900</name>
</gene>
<dbReference type="EMBL" id="JBHTMA010000032">
    <property type="protein sequence ID" value="MFD1226684.1"/>
    <property type="molecule type" value="Genomic_DNA"/>
</dbReference>
<dbReference type="Proteomes" id="UP001597263">
    <property type="component" value="Unassembled WGS sequence"/>
</dbReference>
<organism evidence="2 3">
    <name type="scientific">Pseudochrobactrum kiredjianiae</name>
    <dbReference type="NCBI Taxonomy" id="386305"/>
    <lineage>
        <taxon>Bacteria</taxon>
        <taxon>Pseudomonadati</taxon>
        <taxon>Pseudomonadota</taxon>
        <taxon>Alphaproteobacteria</taxon>
        <taxon>Hyphomicrobiales</taxon>
        <taxon>Brucellaceae</taxon>
        <taxon>Pseudochrobactrum</taxon>
    </lineage>
</organism>
<dbReference type="RefSeq" id="WP_289388448.1">
    <property type="nucleotide sequence ID" value="NZ_JAUCBM010000012.1"/>
</dbReference>
<name>A0ABW3V3Z4_9HYPH</name>
<evidence type="ECO:0000259" key="1">
    <source>
        <dbReference type="Pfam" id="PF04965"/>
    </source>
</evidence>
<comment type="caution">
    <text evidence="2">The sequence shown here is derived from an EMBL/GenBank/DDBJ whole genome shotgun (WGS) entry which is preliminary data.</text>
</comment>
<feature type="domain" description="IraD/Gp25-like" evidence="1">
    <location>
        <begin position="18"/>
        <end position="99"/>
    </location>
</feature>